<dbReference type="SUPFAM" id="SSF53300">
    <property type="entry name" value="vWA-like"/>
    <property type="match status" value="1"/>
</dbReference>
<protein>
    <submittedName>
        <fullName evidence="3">Putative conserved protein (Some members containing a von Willebrand factor type A (VWA) domain)</fullName>
    </submittedName>
</protein>
<dbReference type="STRING" id="1445510.YC6258_03390"/>
<proteinExistence type="predicted"/>
<dbReference type="EMBL" id="CP007142">
    <property type="protein sequence ID" value="AJQ95426.1"/>
    <property type="molecule type" value="Genomic_DNA"/>
</dbReference>
<evidence type="ECO:0000259" key="2">
    <source>
        <dbReference type="PROSITE" id="PS50234"/>
    </source>
</evidence>
<dbReference type="PANTHER" id="PTHR22550:SF18">
    <property type="entry name" value="VWFA DOMAIN-CONTAINING PROTEIN"/>
    <property type="match status" value="1"/>
</dbReference>
<dbReference type="PANTHER" id="PTHR22550">
    <property type="entry name" value="SPORE GERMINATION PROTEIN"/>
    <property type="match status" value="1"/>
</dbReference>
<dbReference type="HOGENOM" id="CLU_024570_0_1_6"/>
<sequence length="332" mass="37111">MILAWPYALLLIPVAPLLLWKLPAFKAEGSALKTPFYQQWRRFFSQPAGLAEETGHHHLRLALLLLFWVLICLALSRPQQLGEQEMIPNSGRELLMAVDLSNSMQEQDLQLNNSDRYVNRLVVVKDLGQQFLHTRTGDRVGLIVFGSRAYMYAPISRDLNSIAELLSQTQIGMAGRKTAIGDALALAVKKLNQTDLKDKVVLLMTDGSNTSGSIDPVQAAELAKKSGIKIYAIGIGADEIIERSFFGLQKRNPSADLDENTLEKITSMTDGKYFRAKSASALEDIYHEIDKLEPAVRNDAKVRIANELFYWPAAGALLFWGIIMILGRKQWN</sequence>
<dbReference type="AlphaFoldDB" id="A0A0C5VM88"/>
<keyword evidence="4" id="KW-1185">Reference proteome</keyword>
<evidence type="ECO:0000256" key="1">
    <source>
        <dbReference type="SAM" id="Phobius"/>
    </source>
</evidence>
<evidence type="ECO:0000313" key="4">
    <source>
        <dbReference type="Proteomes" id="UP000032266"/>
    </source>
</evidence>
<keyword evidence="1" id="KW-0472">Membrane</keyword>
<reference evidence="3 4" key="1">
    <citation type="submission" date="2014-01" db="EMBL/GenBank/DDBJ databases">
        <title>Full genme sequencing of cellulolytic bacterium Gynuella sunshinyii YC6258T gen. nov., sp. nov.</title>
        <authorList>
            <person name="Khan H."/>
            <person name="Chung E.J."/>
            <person name="Chung Y.R."/>
        </authorList>
    </citation>
    <scope>NUCLEOTIDE SEQUENCE [LARGE SCALE GENOMIC DNA]</scope>
    <source>
        <strain evidence="3 4">YC6258</strain>
    </source>
</reference>
<name>A0A0C5VM88_9GAMM</name>
<accession>A0A0C5VM88</accession>
<dbReference type="KEGG" id="gsn:YC6258_03390"/>
<keyword evidence="1" id="KW-1133">Transmembrane helix</keyword>
<dbReference type="Gene3D" id="3.40.50.410">
    <property type="entry name" value="von Willebrand factor, type A domain"/>
    <property type="match status" value="1"/>
</dbReference>
<evidence type="ECO:0000313" key="3">
    <source>
        <dbReference type="EMBL" id="AJQ95426.1"/>
    </source>
</evidence>
<dbReference type="InterPro" id="IPR050768">
    <property type="entry name" value="UPF0353/GerABKA_families"/>
</dbReference>
<dbReference type="OrthoDB" id="6206554at2"/>
<dbReference type="RefSeq" id="WP_044617737.1">
    <property type="nucleotide sequence ID" value="NZ_CP007142.1"/>
</dbReference>
<dbReference type="InterPro" id="IPR002035">
    <property type="entry name" value="VWF_A"/>
</dbReference>
<organism evidence="3 4">
    <name type="scientific">Gynuella sunshinyii YC6258</name>
    <dbReference type="NCBI Taxonomy" id="1445510"/>
    <lineage>
        <taxon>Bacteria</taxon>
        <taxon>Pseudomonadati</taxon>
        <taxon>Pseudomonadota</taxon>
        <taxon>Gammaproteobacteria</taxon>
        <taxon>Oceanospirillales</taxon>
        <taxon>Saccharospirillaceae</taxon>
        <taxon>Gynuella</taxon>
    </lineage>
</organism>
<dbReference type="Proteomes" id="UP000032266">
    <property type="component" value="Chromosome"/>
</dbReference>
<dbReference type="Pfam" id="PF00092">
    <property type="entry name" value="VWA"/>
    <property type="match status" value="1"/>
</dbReference>
<dbReference type="SMART" id="SM00327">
    <property type="entry name" value="VWA"/>
    <property type="match status" value="1"/>
</dbReference>
<feature type="domain" description="VWFA" evidence="2">
    <location>
        <begin position="93"/>
        <end position="289"/>
    </location>
</feature>
<keyword evidence="1" id="KW-0812">Transmembrane</keyword>
<dbReference type="InterPro" id="IPR036465">
    <property type="entry name" value="vWFA_dom_sf"/>
</dbReference>
<dbReference type="PROSITE" id="PS50234">
    <property type="entry name" value="VWFA"/>
    <property type="match status" value="1"/>
</dbReference>
<gene>
    <name evidence="3" type="ORF">YC6258_03390</name>
</gene>
<feature type="transmembrane region" description="Helical" evidence="1">
    <location>
        <begin position="308"/>
        <end position="327"/>
    </location>
</feature>